<evidence type="ECO:0000313" key="3">
    <source>
        <dbReference type="Proteomes" id="UP001324427"/>
    </source>
</evidence>
<name>A0AAV9JFX6_9PEZI</name>
<gene>
    <name evidence="2" type="ORF">LTR36_004520</name>
</gene>
<reference evidence="2 3" key="1">
    <citation type="submission" date="2021-11" db="EMBL/GenBank/DDBJ databases">
        <title>Black yeast isolated from Biological Soil Crust.</title>
        <authorList>
            <person name="Kurbessoian T."/>
        </authorList>
    </citation>
    <scope>NUCLEOTIDE SEQUENCE [LARGE SCALE GENOMIC DNA]</scope>
    <source>
        <strain evidence="2 3">CCFEE 5522</strain>
    </source>
</reference>
<sequence length="268" mass="29232">MDDWQDAAFNHRRIPHGRSKKRGKAAGKTGAGVFNPKTALGLYELSGTAINTLLAETDDKKACFEIHELTETPGGFIGSLLIGNRMKAAMILAGSRKLLAAIVADENSVDEDETSSVEADDPQTHADHDEDETSSVEGEDLPTQTEHDDTEAETELEARDRKDNERVAAFGKNSFRAPKFWLHWQGDVTTKDGEEVRERNQGYVSFAGNECSEFQSTMSCKALGWKDASMHGRRVTGRARRAPFASSDFGLPNPGEGAETDSGLAGRQ</sequence>
<evidence type="ECO:0000313" key="2">
    <source>
        <dbReference type="EMBL" id="KAK4544022.1"/>
    </source>
</evidence>
<dbReference type="AlphaFoldDB" id="A0AAV9JFX6"/>
<organism evidence="2 3">
    <name type="scientific">Oleoguttula mirabilis</name>
    <dbReference type="NCBI Taxonomy" id="1507867"/>
    <lineage>
        <taxon>Eukaryota</taxon>
        <taxon>Fungi</taxon>
        <taxon>Dikarya</taxon>
        <taxon>Ascomycota</taxon>
        <taxon>Pezizomycotina</taxon>
        <taxon>Dothideomycetes</taxon>
        <taxon>Dothideomycetidae</taxon>
        <taxon>Mycosphaerellales</taxon>
        <taxon>Teratosphaeriaceae</taxon>
        <taxon>Oleoguttula</taxon>
    </lineage>
</organism>
<dbReference type="EMBL" id="JAVFHQ010000027">
    <property type="protein sequence ID" value="KAK4544022.1"/>
    <property type="molecule type" value="Genomic_DNA"/>
</dbReference>
<feature type="compositionally biased region" description="Acidic residues" evidence="1">
    <location>
        <begin position="129"/>
        <end position="140"/>
    </location>
</feature>
<keyword evidence="3" id="KW-1185">Reference proteome</keyword>
<feature type="region of interest" description="Disordered" evidence="1">
    <location>
        <begin position="232"/>
        <end position="268"/>
    </location>
</feature>
<feature type="compositionally biased region" description="Basic residues" evidence="1">
    <location>
        <begin position="232"/>
        <end position="241"/>
    </location>
</feature>
<accession>A0AAV9JFX6</accession>
<dbReference type="Proteomes" id="UP001324427">
    <property type="component" value="Unassembled WGS sequence"/>
</dbReference>
<proteinExistence type="predicted"/>
<feature type="region of interest" description="Disordered" evidence="1">
    <location>
        <begin position="107"/>
        <end position="164"/>
    </location>
</feature>
<comment type="caution">
    <text evidence="2">The sequence shown here is derived from an EMBL/GenBank/DDBJ whole genome shotgun (WGS) entry which is preliminary data.</text>
</comment>
<evidence type="ECO:0008006" key="4">
    <source>
        <dbReference type="Google" id="ProtNLM"/>
    </source>
</evidence>
<feature type="compositionally biased region" description="Acidic residues" evidence="1">
    <location>
        <begin position="107"/>
        <end position="121"/>
    </location>
</feature>
<protein>
    <recommendedName>
        <fullName evidence="4">Catalase</fullName>
    </recommendedName>
</protein>
<evidence type="ECO:0000256" key="1">
    <source>
        <dbReference type="SAM" id="MobiDB-lite"/>
    </source>
</evidence>